<dbReference type="PROSITE" id="PS50109">
    <property type="entry name" value="HIS_KIN"/>
    <property type="match status" value="1"/>
</dbReference>
<dbReference type="CDD" id="cd16917">
    <property type="entry name" value="HATPase_UhpB-NarQ-NarX-like"/>
    <property type="match status" value="1"/>
</dbReference>
<feature type="domain" description="Histidine kinase" evidence="4">
    <location>
        <begin position="1"/>
        <end position="150"/>
    </location>
</feature>
<dbReference type="GO" id="GO:0016301">
    <property type="term" value="F:kinase activity"/>
    <property type="evidence" value="ECO:0007669"/>
    <property type="project" value="UniProtKB-KW"/>
</dbReference>
<dbReference type="InterPro" id="IPR050482">
    <property type="entry name" value="Sensor_HK_TwoCompSys"/>
</dbReference>
<evidence type="ECO:0000259" key="4">
    <source>
        <dbReference type="PROSITE" id="PS50109"/>
    </source>
</evidence>
<dbReference type="Gene3D" id="3.30.565.10">
    <property type="entry name" value="Histidine kinase-like ATPase, C-terminal domain"/>
    <property type="match status" value="1"/>
</dbReference>
<protein>
    <submittedName>
        <fullName evidence="5">Sensor histidine kinase</fullName>
    </submittedName>
</protein>
<dbReference type="Pfam" id="PF02518">
    <property type="entry name" value="HATPase_c"/>
    <property type="match status" value="1"/>
</dbReference>
<dbReference type="GO" id="GO:0000160">
    <property type="term" value="P:phosphorelay signal transduction system"/>
    <property type="evidence" value="ECO:0007669"/>
    <property type="project" value="UniProtKB-KW"/>
</dbReference>
<keyword evidence="1" id="KW-0808">Transferase</keyword>
<sequence length="151" mass="15511">LADTRRFIRELAPPSLDAGLAAALGRLSAQWHREGLRIDVAVPPLESRLPMDVQTALLRIAQGAVANVAQHADASVVEIGLAVTATHATLTVRDDGVGFDPARVGADAGASDSFGLRAMAQRVDQLGGSLDVDSAPGQGTTITAILGVEPS</sequence>
<accession>A0A399NA96</accession>
<gene>
    <name evidence="5" type="ORF">DZF96_17015</name>
</gene>
<dbReference type="AlphaFoldDB" id="A0A399NA96"/>
<organism evidence="5 6">
    <name type="scientific">Clavibacter michiganensis</name>
    <dbReference type="NCBI Taxonomy" id="28447"/>
    <lineage>
        <taxon>Bacteria</taxon>
        <taxon>Bacillati</taxon>
        <taxon>Actinomycetota</taxon>
        <taxon>Actinomycetes</taxon>
        <taxon>Micrococcales</taxon>
        <taxon>Microbacteriaceae</taxon>
        <taxon>Clavibacter</taxon>
    </lineage>
</organism>
<dbReference type="Proteomes" id="UP000266298">
    <property type="component" value="Unassembled WGS sequence"/>
</dbReference>
<dbReference type="InterPro" id="IPR036890">
    <property type="entry name" value="HATPase_C_sf"/>
</dbReference>
<feature type="non-terminal residue" evidence="5">
    <location>
        <position position="1"/>
    </location>
</feature>
<proteinExistence type="predicted"/>
<evidence type="ECO:0000313" key="5">
    <source>
        <dbReference type="EMBL" id="RII90928.1"/>
    </source>
</evidence>
<keyword evidence="3" id="KW-0902">Two-component regulatory system</keyword>
<evidence type="ECO:0000256" key="2">
    <source>
        <dbReference type="ARBA" id="ARBA00022777"/>
    </source>
</evidence>
<dbReference type="PANTHER" id="PTHR24421">
    <property type="entry name" value="NITRATE/NITRITE SENSOR PROTEIN NARX-RELATED"/>
    <property type="match status" value="1"/>
</dbReference>
<evidence type="ECO:0000256" key="3">
    <source>
        <dbReference type="ARBA" id="ARBA00023012"/>
    </source>
</evidence>
<dbReference type="RefSeq" id="WP_259340897.1">
    <property type="nucleotide sequence ID" value="NZ_QWEC01000575.1"/>
</dbReference>
<comment type="caution">
    <text evidence="5">The sequence shown here is derived from an EMBL/GenBank/DDBJ whole genome shotgun (WGS) entry which is preliminary data.</text>
</comment>
<name>A0A399NA96_9MICO</name>
<dbReference type="SUPFAM" id="SSF55874">
    <property type="entry name" value="ATPase domain of HSP90 chaperone/DNA topoisomerase II/histidine kinase"/>
    <property type="match status" value="1"/>
</dbReference>
<dbReference type="PANTHER" id="PTHR24421:SF62">
    <property type="entry name" value="SENSORY TRANSDUCTION HISTIDINE KINASE"/>
    <property type="match status" value="1"/>
</dbReference>
<evidence type="ECO:0000256" key="1">
    <source>
        <dbReference type="ARBA" id="ARBA00022679"/>
    </source>
</evidence>
<dbReference type="InterPro" id="IPR003594">
    <property type="entry name" value="HATPase_dom"/>
</dbReference>
<reference evidence="5 6" key="1">
    <citation type="submission" date="2018-08" db="EMBL/GenBank/DDBJ databases">
        <title>Genome Sequence of Clavibacter michiganensis Subspecies type strains, and the Atypical Peach-Colored Strains Isolated from Tomato.</title>
        <authorList>
            <person name="Osdaghi E."/>
            <person name="Portier P."/>
            <person name="Briand M."/>
            <person name="Jacques M.-A."/>
        </authorList>
    </citation>
    <scope>NUCLEOTIDE SEQUENCE [LARGE SCALE GENOMIC DNA]</scope>
    <source>
        <strain evidence="5 6">CFBP 7493</strain>
    </source>
</reference>
<dbReference type="SMART" id="SM00387">
    <property type="entry name" value="HATPase_c"/>
    <property type="match status" value="1"/>
</dbReference>
<dbReference type="EMBL" id="QWEC01000575">
    <property type="protein sequence ID" value="RII90928.1"/>
    <property type="molecule type" value="Genomic_DNA"/>
</dbReference>
<keyword evidence="2 5" id="KW-0418">Kinase</keyword>
<evidence type="ECO:0000313" key="6">
    <source>
        <dbReference type="Proteomes" id="UP000266298"/>
    </source>
</evidence>
<dbReference type="InterPro" id="IPR005467">
    <property type="entry name" value="His_kinase_dom"/>
</dbReference>